<dbReference type="EMBL" id="CP009962">
    <property type="protein sequence ID" value="AIY40192.1"/>
    <property type="molecule type" value="Genomic_DNA"/>
</dbReference>
<accession>A0A0A1FBI3</accession>
<proteinExistence type="predicted"/>
<protein>
    <submittedName>
        <fullName evidence="1">Phage protein</fullName>
    </submittedName>
</protein>
<organism evidence="1 2">
    <name type="scientific">Collimonas arenae</name>
    <dbReference type="NCBI Taxonomy" id="279058"/>
    <lineage>
        <taxon>Bacteria</taxon>
        <taxon>Pseudomonadati</taxon>
        <taxon>Pseudomonadota</taxon>
        <taxon>Betaproteobacteria</taxon>
        <taxon>Burkholderiales</taxon>
        <taxon>Oxalobacteraceae</taxon>
        <taxon>Collimonas</taxon>
    </lineage>
</organism>
<sequence length="178" mass="18236">MSFGFTAAEIGVGIAAVGAAVSVYSAVSTANAQKAAADYQAQVNQNNEKIAADNANMATSQGNQQLQAEQEQAAQQQGMIRAVMGASGVDINSGSALRTQQGVAQVNSLNEATITSNAARSAWNYTNQGADYSAQSNLEILKGENSQTAGYLSGLSSLIGSAGQTYKNYNNNAQVGAT</sequence>
<dbReference type="AlphaFoldDB" id="A0A0A1FBI3"/>
<dbReference type="InterPro" id="IPR038996">
    <property type="entry name" value="Gp14"/>
</dbReference>
<keyword evidence="2" id="KW-1185">Reference proteome</keyword>
<dbReference type="Proteomes" id="UP000030302">
    <property type="component" value="Chromosome"/>
</dbReference>
<evidence type="ECO:0000313" key="2">
    <source>
        <dbReference type="Proteomes" id="UP000030302"/>
    </source>
</evidence>
<dbReference type="OrthoDB" id="9156947at2"/>
<name>A0A0A1FBI3_9BURK</name>
<dbReference type="KEGG" id="care:LT85_1034"/>
<dbReference type="STRING" id="279058.LT85_1034"/>
<dbReference type="RefSeq" id="WP_038486181.1">
    <property type="nucleotide sequence ID" value="NZ_CP009962.1"/>
</dbReference>
<dbReference type="HOGENOM" id="CLU_1508139_0_0_4"/>
<gene>
    <name evidence="1" type="ORF">LT85_1034</name>
</gene>
<evidence type="ECO:0000313" key="1">
    <source>
        <dbReference type="EMBL" id="AIY40192.1"/>
    </source>
</evidence>
<reference evidence="2" key="1">
    <citation type="journal article" date="2014" name="Soil Biol. Biochem.">
        <title>Structure and function of bacterial communities in ageing soils: Insights from the Mendocino ecological staircase.</title>
        <authorList>
            <person name="Uroz S."/>
            <person name="Tech J.J."/>
            <person name="Sawaya N.A."/>
            <person name="Frey-Klett P."/>
            <person name="Leveau J.H.J."/>
        </authorList>
    </citation>
    <scope>NUCLEOTIDE SEQUENCE [LARGE SCALE GENOMIC DNA]</scope>
    <source>
        <strain evidence="2">Cal35</strain>
    </source>
</reference>
<dbReference type="Pfam" id="PF24072">
    <property type="entry name" value="T7_gp14"/>
    <property type="match status" value="1"/>
</dbReference>